<keyword evidence="3 6" id="KW-0228">DNA excision</keyword>
<dbReference type="InterPro" id="IPR035901">
    <property type="entry name" value="GIY-YIG_endonuc_sf"/>
</dbReference>
<evidence type="ECO:0000259" key="8">
    <source>
        <dbReference type="PROSITE" id="PS50164"/>
    </source>
</evidence>
<dbReference type="Gene3D" id="1.10.150.20">
    <property type="entry name" value="5' to 3' exonuclease, C-terminal subdomain"/>
    <property type="match status" value="1"/>
</dbReference>
<dbReference type="InterPro" id="IPR004791">
    <property type="entry name" value="UvrC"/>
</dbReference>
<dbReference type="CDD" id="cd10434">
    <property type="entry name" value="GIY-YIG_UvrC_Cho"/>
    <property type="match status" value="1"/>
</dbReference>
<evidence type="ECO:0000256" key="5">
    <source>
        <dbReference type="ARBA" id="ARBA00023204"/>
    </source>
</evidence>
<keyword evidence="4 6" id="KW-0267">Excision nuclease</keyword>
<dbReference type="Gene3D" id="4.10.860.10">
    <property type="entry name" value="UVR domain"/>
    <property type="match status" value="1"/>
</dbReference>
<dbReference type="Pfam" id="PF22920">
    <property type="entry name" value="UvrC_RNaseH"/>
    <property type="match status" value="1"/>
</dbReference>
<dbReference type="PANTHER" id="PTHR30562">
    <property type="entry name" value="UVRC/OXIDOREDUCTASE"/>
    <property type="match status" value="1"/>
</dbReference>
<dbReference type="RefSeq" id="WP_035390648.1">
    <property type="nucleotide sequence ID" value="NZ_JQKF01000028.1"/>
</dbReference>
<comment type="subcellular location">
    <subcellularLocation>
        <location evidence="6">Cytoplasm</location>
    </subcellularLocation>
</comment>
<name>A0A0D8FUS6_9ACTN</name>
<dbReference type="GO" id="GO:0009380">
    <property type="term" value="C:excinuclease repair complex"/>
    <property type="evidence" value="ECO:0007669"/>
    <property type="project" value="InterPro"/>
</dbReference>
<comment type="subunit">
    <text evidence="6">Interacts with UvrB in an incision complex.</text>
</comment>
<accession>A0A0D8FUS6</accession>
<dbReference type="InterPro" id="IPR001943">
    <property type="entry name" value="UVR_dom"/>
</dbReference>
<comment type="similarity">
    <text evidence="6">Belongs to the UvrC family.</text>
</comment>
<dbReference type="InterPro" id="IPR010994">
    <property type="entry name" value="RuvA_2-like"/>
</dbReference>
<sequence>MIERPNKASIPDQPGSYQFRDAEGRVIYVGKAKSLRNRLSSYFVSPETLAGKTRAMLAVAESVTWITVASDAEAFMLEYSLIKEHHPRYNIRLRDDKSYPMIAVTTNEEWPRAMLVRGARRSKVRYFGPYVSSGAARETLDLLLRALPLRSCSAAKLARHTRDGRPCLYYHIGRCVGPCIGAVTQAEYREMVERVSQFLGGQGTELANGIEAKMRQAAKALEFEQAARYRDQLEAITSVLERQEMVVSSDADMDVFGFSADELEVSLQALRVRAGRVVGTNGVVVDLVEDLTQEEMLTRVLELYYAEKAFDYPSRVVLPAPIADQERLEQLLSELAGRRVQCGVGQRGRPRALVATATENARQEFRRHRTRRASDHNARAEALVDLARRLNLRESPLRIECYDMSHLQGTNYVGSMVVMEDGLMKHRDYRHFGVSIPKNDDFAAMEEVLRRRLSRLLAEQQGDLDRSRRFAYRPNLILLDGGAGQLSVGIRVLAELGLSSSIELASLAKSFEEVYRPQLSEPLRLPRGSQALYLLQTLRDESHRFAITYHRRRRTITAEQSVLDQIPGLGPKRRSKLLAHYGSVFEIAQASQDELVATKIVPRAVATQLLEQLTKVYGTTSSPSEE</sequence>
<dbReference type="GeneID" id="78372569"/>
<dbReference type="GO" id="GO:0009432">
    <property type="term" value="P:SOS response"/>
    <property type="evidence" value="ECO:0007669"/>
    <property type="project" value="UniProtKB-UniRule"/>
</dbReference>
<dbReference type="SUPFAM" id="SSF47781">
    <property type="entry name" value="RuvA domain 2-like"/>
    <property type="match status" value="1"/>
</dbReference>
<dbReference type="FunFam" id="3.40.1440.10:FF:000001">
    <property type="entry name" value="UvrABC system protein C"/>
    <property type="match status" value="1"/>
</dbReference>
<keyword evidence="2 6" id="KW-0227">DNA damage</keyword>
<dbReference type="SUPFAM" id="SSF82771">
    <property type="entry name" value="GIY-YIG endonuclease"/>
    <property type="match status" value="1"/>
</dbReference>
<dbReference type="Gene3D" id="3.40.1440.10">
    <property type="entry name" value="GIY-YIG endonuclease"/>
    <property type="match status" value="1"/>
</dbReference>
<dbReference type="SUPFAM" id="SSF46600">
    <property type="entry name" value="C-terminal UvrC-binding domain of UvrB"/>
    <property type="match status" value="1"/>
</dbReference>
<evidence type="ECO:0000256" key="4">
    <source>
        <dbReference type="ARBA" id="ARBA00022881"/>
    </source>
</evidence>
<protein>
    <recommendedName>
        <fullName evidence="6">UvrABC system protein C</fullName>
        <shortName evidence="6">Protein UvrC</shortName>
    </recommendedName>
    <alternativeName>
        <fullName evidence="6">Excinuclease ABC subunit C</fullName>
    </alternativeName>
</protein>
<dbReference type="HAMAP" id="MF_00203">
    <property type="entry name" value="UvrC"/>
    <property type="match status" value="1"/>
</dbReference>
<dbReference type="GO" id="GO:0006289">
    <property type="term" value="P:nucleotide-excision repair"/>
    <property type="evidence" value="ECO:0007669"/>
    <property type="project" value="UniProtKB-UniRule"/>
</dbReference>
<dbReference type="Pfam" id="PF14520">
    <property type="entry name" value="HHH_5"/>
    <property type="match status" value="1"/>
</dbReference>
<keyword evidence="11" id="KW-1185">Reference proteome</keyword>
<dbReference type="GO" id="GO:0003677">
    <property type="term" value="F:DNA binding"/>
    <property type="evidence" value="ECO:0007669"/>
    <property type="project" value="UniProtKB-UniRule"/>
</dbReference>
<organism evidence="10 11">
    <name type="scientific">Ferrimicrobium acidiphilum DSM 19497</name>
    <dbReference type="NCBI Taxonomy" id="1121877"/>
    <lineage>
        <taxon>Bacteria</taxon>
        <taxon>Bacillati</taxon>
        <taxon>Actinomycetota</taxon>
        <taxon>Acidimicrobiia</taxon>
        <taxon>Acidimicrobiales</taxon>
        <taxon>Acidimicrobiaceae</taxon>
        <taxon>Ferrimicrobium</taxon>
    </lineage>
</organism>
<keyword evidence="5 6" id="KW-0234">DNA repair</keyword>
<keyword evidence="1 6" id="KW-0963">Cytoplasm</keyword>
<dbReference type="InterPro" id="IPR038476">
    <property type="entry name" value="UvrC_RNase_H_dom_sf"/>
</dbReference>
<evidence type="ECO:0000259" key="7">
    <source>
        <dbReference type="PROSITE" id="PS50151"/>
    </source>
</evidence>
<comment type="caution">
    <text evidence="10">The sequence shown here is derived from an EMBL/GenBank/DDBJ whole genome shotgun (WGS) entry which is preliminary data.</text>
</comment>
<dbReference type="NCBIfam" id="TIGR00194">
    <property type="entry name" value="uvrC"/>
    <property type="match status" value="1"/>
</dbReference>
<dbReference type="GO" id="GO:0005737">
    <property type="term" value="C:cytoplasm"/>
    <property type="evidence" value="ECO:0007669"/>
    <property type="project" value="UniProtKB-SubCell"/>
</dbReference>
<feature type="domain" description="UvrC family homology region profile" evidence="9">
    <location>
        <begin position="255"/>
        <end position="493"/>
    </location>
</feature>
<comment type="function">
    <text evidence="6">The UvrABC repair system catalyzes the recognition and processing of DNA lesions. UvrC both incises the 5' and 3' sides of the lesion. The N-terminal half is responsible for the 3' incision and the C-terminal half is responsible for the 5' incision.</text>
</comment>
<evidence type="ECO:0000313" key="11">
    <source>
        <dbReference type="Proteomes" id="UP000032336"/>
    </source>
</evidence>
<keyword evidence="6" id="KW-0742">SOS response</keyword>
<dbReference type="PROSITE" id="PS50165">
    <property type="entry name" value="UVRC"/>
    <property type="match status" value="1"/>
</dbReference>
<gene>
    <name evidence="6 10" type="primary">uvrC</name>
    <name evidence="10" type="ORF">FEAC_13580</name>
</gene>
<evidence type="ECO:0000256" key="6">
    <source>
        <dbReference type="HAMAP-Rule" id="MF_00203"/>
    </source>
</evidence>
<dbReference type="PATRIC" id="fig|1121877.4.peg.1488"/>
<dbReference type="InterPro" id="IPR000305">
    <property type="entry name" value="GIY-YIG_endonuc"/>
</dbReference>
<evidence type="ECO:0000256" key="3">
    <source>
        <dbReference type="ARBA" id="ARBA00022769"/>
    </source>
</evidence>
<dbReference type="PROSITE" id="PS50151">
    <property type="entry name" value="UVR"/>
    <property type="match status" value="1"/>
</dbReference>
<evidence type="ECO:0000256" key="2">
    <source>
        <dbReference type="ARBA" id="ARBA00022763"/>
    </source>
</evidence>
<feature type="domain" description="GIY-YIG" evidence="8">
    <location>
        <begin position="12"/>
        <end position="91"/>
    </location>
</feature>
<feature type="domain" description="UVR" evidence="7">
    <location>
        <begin position="204"/>
        <end position="239"/>
    </location>
</feature>
<evidence type="ECO:0000256" key="1">
    <source>
        <dbReference type="ARBA" id="ARBA00022490"/>
    </source>
</evidence>
<evidence type="ECO:0000313" key="10">
    <source>
        <dbReference type="EMBL" id="KJE76856.1"/>
    </source>
</evidence>
<dbReference type="SMART" id="SM00465">
    <property type="entry name" value="GIYc"/>
    <property type="match status" value="1"/>
</dbReference>
<dbReference type="Gene3D" id="3.30.420.340">
    <property type="entry name" value="UvrC, RNAse H endonuclease domain"/>
    <property type="match status" value="1"/>
</dbReference>
<dbReference type="AlphaFoldDB" id="A0A0D8FUS6"/>
<dbReference type="InterPro" id="IPR036876">
    <property type="entry name" value="UVR_dom_sf"/>
</dbReference>
<dbReference type="PROSITE" id="PS50164">
    <property type="entry name" value="GIY_YIG"/>
    <property type="match status" value="1"/>
</dbReference>
<dbReference type="Proteomes" id="UP000032336">
    <property type="component" value="Unassembled WGS sequence"/>
</dbReference>
<dbReference type="GO" id="GO:0009381">
    <property type="term" value="F:excinuclease ABC activity"/>
    <property type="evidence" value="ECO:0007669"/>
    <property type="project" value="UniProtKB-UniRule"/>
</dbReference>
<dbReference type="InterPro" id="IPR047296">
    <property type="entry name" value="GIY-YIG_UvrC_Cho"/>
</dbReference>
<reference evidence="10 11" key="1">
    <citation type="submission" date="2015-01" db="EMBL/GenBank/DDBJ databases">
        <title>Draft genome of the acidophilic iron oxidizer Ferrimicrobium acidiphilum strain T23.</title>
        <authorList>
            <person name="Poehlein A."/>
            <person name="Eisen S."/>
            <person name="Schloemann M."/>
            <person name="Johnson B.D."/>
            <person name="Daniel R."/>
            <person name="Muehling M."/>
        </authorList>
    </citation>
    <scope>NUCLEOTIDE SEQUENCE [LARGE SCALE GENOMIC DNA]</scope>
    <source>
        <strain evidence="10 11">T23</strain>
    </source>
</reference>
<evidence type="ECO:0000259" key="9">
    <source>
        <dbReference type="PROSITE" id="PS50165"/>
    </source>
</evidence>
<dbReference type="eggNOG" id="COG0322">
    <property type="taxonomic scope" value="Bacteria"/>
</dbReference>
<dbReference type="Pfam" id="PF02151">
    <property type="entry name" value="UVR"/>
    <property type="match status" value="1"/>
</dbReference>
<dbReference type="PANTHER" id="PTHR30562:SF1">
    <property type="entry name" value="UVRABC SYSTEM PROTEIN C"/>
    <property type="match status" value="1"/>
</dbReference>
<dbReference type="Pfam" id="PF01541">
    <property type="entry name" value="GIY-YIG"/>
    <property type="match status" value="1"/>
</dbReference>
<dbReference type="InterPro" id="IPR050066">
    <property type="entry name" value="UvrABC_protein_C"/>
</dbReference>
<proteinExistence type="inferred from homology"/>
<dbReference type="Pfam" id="PF08459">
    <property type="entry name" value="UvrC_RNaseH_dom"/>
    <property type="match status" value="1"/>
</dbReference>
<dbReference type="InterPro" id="IPR001162">
    <property type="entry name" value="UvrC_RNase_H_dom"/>
</dbReference>
<dbReference type="EMBL" id="JXUW01000010">
    <property type="protein sequence ID" value="KJE76856.1"/>
    <property type="molecule type" value="Genomic_DNA"/>
</dbReference>
<dbReference type="STRING" id="1121877.FEAC_13580"/>
<dbReference type="NCBIfam" id="NF001824">
    <property type="entry name" value="PRK00558.1-5"/>
    <property type="match status" value="1"/>
</dbReference>